<dbReference type="GO" id="GO:0005886">
    <property type="term" value="C:plasma membrane"/>
    <property type="evidence" value="ECO:0007669"/>
    <property type="project" value="UniProtKB-SubCell"/>
</dbReference>
<dbReference type="UniPathway" id="UPA00665"/>
<keyword evidence="4 9" id="KW-0812">Transmembrane</keyword>
<dbReference type="HAMAP" id="MF_00161">
    <property type="entry name" value="LspA"/>
    <property type="match status" value="1"/>
</dbReference>
<dbReference type="InterPro" id="IPR001872">
    <property type="entry name" value="Peptidase_A8"/>
</dbReference>
<evidence type="ECO:0000256" key="2">
    <source>
        <dbReference type="ARBA" id="ARBA00022475"/>
    </source>
</evidence>
<sequence length="169" mass="19449">MTQTRTGLSFLWLSVIAFILDLSTKYLVVQNFTLYESINIFPFFNLTYVRNYGAAFSFLAEHSGWQKYLFIILACVISLMLIYFLYKNDVGQKIQNSAYALIIGGALGNMIDRTYHGFVVDFFDFYWDIYHYPVFNVADVAISIGAGLLVLDAFKNRNESAHKPKQEDK</sequence>
<evidence type="ECO:0000256" key="4">
    <source>
        <dbReference type="ARBA" id="ARBA00022692"/>
    </source>
</evidence>
<keyword evidence="11" id="KW-0449">Lipoprotein</keyword>
<protein>
    <recommendedName>
        <fullName evidence="9">Lipoprotein signal peptidase</fullName>
        <ecNumber evidence="9">3.4.23.36</ecNumber>
    </recommendedName>
    <alternativeName>
        <fullName evidence="9">Prolipoprotein signal peptidase</fullName>
    </alternativeName>
    <alternativeName>
        <fullName evidence="9">Signal peptidase II</fullName>
        <shortName evidence="9">SPase II</shortName>
    </alternativeName>
</protein>
<dbReference type="GO" id="GO:0006508">
    <property type="term" value="P:proteolysis"/>
    <property type="evidence" value="ECO:0007669"/>
    <property type="project" value="UniProtKB-KW"/>
</dbReference>
<comment type="subcellular location">
    <subcellularLocation>
        <location evidence="9">Cell membrane</location>
        <topology evidence="9">Multi-pass membrane protein</topology>
    </subcellularLocation>
</comment>
<keyword evidence="8 9" id="KW-0472">Membrane</keyword>
<evidence type="ECO:0000256" key="7">
    <source>
        <dbReference type="ARBA" id="ARBA00022989"/>
    </source>
</evidence>
<dbReference type="PANTHER" id="PTHR33695:SF1">
    <property type="entry name" value="LIPOPROTEIN SIGNAL PEPTIDASE"/>
    <property type="match status" value="1"/>
</dbReference>
<evidence type="ECO:0000256" key="5">
    <source>
        <dbReference type="ARBA" id="ARBA00022750"/>
    </source>
</evidence>
<dbReference type="EMBL" id="UGTV01000015">
    <property type="protein sequence ID" value="SUC11081.1"/>
    <property type="molecule type" value="Genomic_DNA"/>
</dbReference>
<keyword evidence="3 9" id="KW-0645">Protease</keyword>
<dbReference type="GO" id="GO:0004190">
    <property type="term" value="F:aspartic-type endopeptidase activity"/>
    <property type="evidence" value="ECO:0007669"/>
    <property type="project" value="UniProtKB-UniRule"/>
</dbReference>
<evidence type="ECO:0000256" key="9">
    <source>
        <dbReference type="HAMAP-Rule" id="MF_00161"/>
    </source>
</evidence>
<dbReference type="EC" id="3.4.23.36" evidence="9"/>
<feature type="transmembrane region" description="Helical" evidence="9">
    <location>
        <begin position="7"/>
        <end position="28"/>
    </location>
</feature>
<comment type="function">
    <text evidence="9">This protein specifically catalyzes the removal of signal peptides from prolipoproteins.</text>
</comment>
<dbReference type="Proteomes" id="UP000254704">
    <property type="component" value="Unassembled WGS sequence"/>
</dbReference>
<dbReference type="NCBIfam" id="TIGR00077">
    <property type="entry name" value="lspA"/>
    <property type="match status" value="1"/>
</dbReference>
<feature type="transmembrane region" description="Helical" evidence="9">
    <location>
        <begin position="98"/>
        <end position="118"/>
    </location>
</feature>
<evidence type="ECO:0000256" key="3">
    <source>
        <dbReference type="ARBA" id="ARBA00022670"/>
    </source>
</evidence>
<evidence type="ECO:0000313" key="11">
    <source>
        <dbReference type="EMBL" id="SUC11081.1"/>
    </source>
</evidence>
<evidence type="ECO:0000256" key="10">
    <source>
        <dbReference type="RuleBase" id="RU004181"/>
    </source>
</evidence>
<dbReference type="Pfam" id="PF01252">
    <property type="entry name" value="Peptidase_A8"/>
    <property type="match status" value="1"/>
</dbReference>
<feature type="transmembrane region" description="Helical" evidence="9">
    <location>
        <begin position="68"/>
        <end position="86"/>
    </location>
</feature>
<evidence type="ECO:0000256" key="8">
    <source>
        <dbReference type="ARBA" id="ARBA00023136"/>
    </source>
</evidence>
<accession>A0A379EXH4</accession>
<evidence type="ECO:0000313" key="12">
    <source>
        <dbReference type="Proteomes" id="UP000254704"/>
    </source>
</evidence>
<name>A0A379EXH4_9PAST</name>
<evidence type="ECO:0000256" key="6">
    <source>
        <dbReference type="ARBA" id="ARBA00022801"/>
    </source>
</evidence>
<dbReference type="PANTHER" id="PTHR33695">
    <property type="entry name" value="LIPOPROTEIN SIGNAL PEPTIDASE"/>
    <property type="match status" value="1"/>
</dbReference>
<gene>
    <name evidence="11" type="primary">lspA_3</name>
    <name evidence="9" type="synonym">lspA</name>
    <name evidence="11" type="ORF">NCTC11621_02163</name>
</gene>
<feature type="active site" evidence="9">
    <location>
        <position position="139"/>
    </location>
</feature>
<dbReference type="RefSeq" id="WP_115323504.1">
    <property type="nucleotide sequence ID" value="NZ_UGTV01000015.1"/>
</dbReference>
<comment type="catalytic activity">
    <reaction evidence="9">
        <text>Release of signal peptides from bacterial membrane prolipoproteins. Hydrolyzes -Xaa-Yaa-Zaa-|-(S,diacylglyceryl)Cys-, in which Xaa is hydrophobic (preferably Leu), and Yaa (Ala or Ser) and Zaa (Gly or Ala) have small, neutral side chains.</text>
        <dbReference type="EC" id="3.4.23.36"/>
    </reaction>
</comment>
<keyword evidence="5 9" id="KW-0064">Aspartyl protease</keyword>
<reference evidence="11 12" key="1">
    <citation type="submission" date="2018-06" db="EMBL/GenBank/DDBJ databases">
        <authorList>
            <consortium name="Pathogen Informatics"/>
            <person name="Doyle S."/>
        </authorList>
    </citation>
    <scope>NUCLEOTIDE SEQUENCE [LARGE SCALE GENOMIC DNA]</scope>
    <source>
        <strain evidence="11 12">NCTC11621</strain>
    </source>
</reference>
<comment type="pathway">
    <text evidence="9">Protein modification; lipoprotein biosynthesis (signal peptide cleavage).</text>
</comment>
<proteinExistence type="inferred from homology"/>
<keyword evidence="7 9" id="KW-1133">Transmembrane helix</keyword>
<organism evidence="11 12">
    <name type="scientific">Pasteurella canis</name>
    <dbReference type="NCBI Taxonomy" id="753"/>
    <lineage>
        <taxon>Bacteria</taxon>
        <taxon>Pseudomonadati</taxon>
        <taxon>Pseudomonadota</taxon>
        <taxon>Gammaproteobacteria</taxon>
        <taxon>Pasteurellales</taxon>
        <taxon>Pasteurellaceae</taxon>
        <taxon>Pasteurella</taxon>
    </lineage>
</organism>
<feature type="transmembrane region" description="Helical" evidence="9">
    <location>
        <begin position="130"/>
        <end position="154"/>
    </location>
</feature>
<keyword evidence="6 9" id="KW-0378">Hydrolase</keyword>
<evidence type="ECO:0000256" key="1">
    <source>
        <dbReference type="ARBA" id="ARBA00006139"/>
    </source>
</evidence>
<keyword evidence="2 9" id="KW-1003">Cell membrane</keyword>
<dbReference type="PRINTS" id="PR00781">
    <property type="entry name" value="LIPOSIGPTASE"/>
</dbReference>
<feature type="active site" evidence="9">
    <location>
        <position position="121"/>
    </location>
</feature>
<dbReference type="AlphaFoldDB" id="A0A379EXH4"/>
<comment type="similarity">
    <text evidence="1 9 10">Belongs to the peptidase A8 family.</text>
</comment>